<reference evidence="3 4" key="1">
    <citation type="journal article" date="1992" name="Lakartidningen">
        <title>[Penicillin V and not amoxicillin is the first choice preparation in acute otitis].</title>
        <authorList>
            <person name="Kamme C."/>
            <person name="Lundgren K."/>
            <person name="Prellner K."/>
        </authorList>
    </citation>
    <scope>NUCLEOTIDE SEQUENCE [LARGE SCALE GENOMIC DNA]</scope>
    <source>
        <strain evidence="3 4">W1</strain>
    </source>
</reference>
<feature type="transmembrane region" description="Helical" evidence="1">
    <location>
        <begin position="65"/>
        <end position="89"/>
    </location>
</feature>
<feature type="transmembrane region" description="Helical" evidence="1">
    <location>
        <begin position="33"/>
        <end position="53"/>
    </location>
</feature>
<dbReference type="AlphaFoldDB" id="A0A5C8CBD4"/>
<feature type="domain" description="Flavinylation-associated cytochrome" evidence="2">
    <location>
        <begin position="70"/>
        <end position="129"/>
    </location>
</feature>
<dbReference type="Pfam" id="PF14358">
    <property type="entry name" value="DUF4405"/>
    <property type="match status" value="1"/>
</dbReference>
<dbReference type="RefSeq" id="WP_147759102.1">
    <property type="nucleotide sequence ID" value="NZ_SAXT01000007.1"/>
</dbReference>
<keyword evidence="1" id="KW-0472">Membrane</keyword>
<dbReference type="InterPro" id="IPR025517">
    <property type="entry name" value="DUF4405"/>
</dbReference>
<feature type="transmembrane region" description="Helical" evidence="1">
    <location>
        <begin position="7"/>
        <end position="27"/>
    </location>
</feature>
<proteinExistence type="predicted"/>
<dbReference type="EMBL" id="SAXT01000007">
    <property type="protein sequence ID" value="TXJ10965.1"/>
    <property type="molecule type" value="Genomic_DNA"/>
</dbReference>
<keyword evidence="1" id="KW-0812">Transmembrane</keyword>
<gene>
    <name evidence="3" type="ORF">EPJ80_11585</name>
</gene>
<evidence type="ECO:0000313" key="4">
    <source>
        <dbReference type="Proteomes" id="UP000325116"/>
    </source>
</evidence>
<feature type="transmembrane region" description="Helical" evidence="1">
    <location>
        <begin position="109"/>
        <end position="132"/>
    </location>
</feature>
<feature type="transmembrane region" description="Helical" evidence="1">
    <location>
        <begin position="144"/>
        <end position="166"/>
    </location>
</feature>
<name>A0A5C8CBD4_9SPIR</name>
<evidence type="ECO:0000259" key="2">
    <source>
        <dbReference type="Pfam" id="PF14358"/>
    </source>
</evidence>
<accession>A0A5C8CBD4</accession>
<evidence type="ECO:0000256" key="1">
    <source>
        <dbReference type="SAM" id="Phobius"/>
    </source>
</evidence>
<dbReference type="Proteomes" id="UP000325116">
    <property type="component" value="Unassembled WGS sequence"/>
</dbReference>
<organism evidence="3 4">
    <name type="scientific">Brachyspira aalborgi</name>
    <dbReference type="NCBI Taxonomy" id="29522"/>
    <lineage>
        <taxon>Bacteria</taxon>
        <taxon>Pseudomonadati</taxon>
        <taxon>Spirochaetota</taxon>
        <taxon>Spirochaetia</taxon>
        <taxon>Brachyspirales</taxon>
        <taxon>Brachyspiraceae</taxon>
        <taxon>Brachyspira</taxon>
    </lineage>
</organism>
<sequence>MKKIIKIFVDIIMTILLFLLTAYHWTGDTIHEYLGFSLFFFFILHHILNFNWYKSLFKGKYSFNRILNTFINTMLIICMLGLMISGIMFSRKVLFFLNLDGGGMFNRRLHMLSASWIFVFISAHIGMHWGMFIGMMKLKKIKAIILRILINILGISIAIYGIFSFIKRRLYEKMFLLIDYAFFDYDEPIIFFFLDYLAIMGLFIFITYYFSNYSSRGFSLNK</sequence>
<comment type="caution">
    <text evidence="3">The sequence shown here is derived from an EMBL/GenBank/DDBJ whole genome shotgun (WGS) entry which is preliminary data.</text>
</comment>
<keyword evidence="1" id="KW-1133">Transmembrane helix</keyword>
<protein>
    <submittedName>
        <fullName evidence="3">DUF4405 domain-containing protein</fullName>
    </submittedName>
</protein>
<evidence type="ECO:0000313" key="3">
    <source>
        <dbReference type="EMBL" id="TXJ10965.1"/>
    </source>
</evidence>
<feature type="transmembrane region" description="Helical" evidence="1">
    <location>
        <begin position="189"/>
        <end position="210"/>
    </location>
</feature>